<dbReference type="InterPro" id="IPR035903">
    <property type="entry name" value="HesB-like_dom_sf"/>
</dbReference>
<sequence length="113" mass="12992">MIIQWSEEAIQEVQARFGAEALVWKLVSDSEGCGCSVNGIATFWVIQSPDNGELQAESNFFEVWYEQRHEVYFDDVMRVTYQPERRAFKLASDGQIYSNSLKLEDKRMANAST</sequence>
<dbReference type="Proteomes" id="UP000256869">
    <property type="component" value="Unassembled WGS sequence"/>
</dbReference>
<reference evidence="2 3" key="1">
    <citation type="submission" date="2018-07" db="EMBL/GenBank/DDBJ databases">
        <title>Genomic Encyclopedia of Type Strains, Phase III (KMG-III): the genomes of soil and plant-associated and newly described type strains.</title>
        <authorList>
            <person name="Whitman W."/>
        </authorList>
    </citation>
    <scope>NUCLEOTIDE SEQUENCE [LARGE SCALE GENOMIC DNA]</scope>
    <source>
        <strain evidence="2 3">CECT 8236</strain>
    </source>
</reference>
<dbReference type="Gene3D" id="2.60.300.12">
    <property type="entry name" value="HesB-like domain"/>
    <property type="match status" value="1"/>
</dbReference>
<feature type="domain" description="Core" evidence="1">
    <location>
        <begin position="1"/>
        <end position="104"/>
    </location>
</feature>
<organism evidence="2 3">
    <name type="scientific">Cohnella lupini</name>
    <dbReference type="NCBI Taxonomy" id="1294267"/>
    <lineage>
        <taxon>Bacteria</taxon>
        <taxon>Bacillati</taxon>
        <taxon>Bacillota</taxon>
        <taxon>Bacilli</taxon>
        <taxon>Bacillales</taxon>
        <taxon>Paenibacillaceae</taxon>
        <taxon>Cohnella</taxon>
    </lineage>
</organism>
<dbReference type="RefSeq" id="WP_115993042.1">
    <property type="nucleotide sequence ID" value="NZ_QRDY01000006.1"/>
</dbReference>
<protein>
    <submittedName>
        <fullName evidence="2">Uncharacterized protein YqkB</fullName>
    </submittedName>
</protein>
<dbReference type="AlphaFoldDB" id="A0A3D9IFK1"/>
<dbReference type="InterPro" id="IPR000361">
    <property type="entry name" value="ATAP_core_dom"/>
</dbReference>
<evidence type="ECO:0000259" key="1">
    <source>
        <dbReference type="Pfam" id="PF01521"/>
    </source>
</evidence>
<dbReference type="EMBL" id="QRDY01000006">
    <property type="protein sequence ID" value="RED60329.1"/>
    <property type="molecule type" value="Genomic_DNA"/>
</dbReference>
<accession>A0A3D9IFK1</accession>
<dbReference type="OrthoDB" id="2361087at2"/>
<comment type="caution">
    <text evidence="2">The sequence shown here is derived from an EMBL/GenBank/DDBJ whole genome shotgun (WGS) entry which is preliminary data.</text>
</comment>
<dbReference type="SUPFAM" id="SSF89360">
    <property type="entry name" value="HesB-like domain"/>
    <property type="match status" value="1"/>
</dbReference>
<evidence type="ECO:0000313" key="2">
    <source>
        <dbReference type="EMBL" id="RED60329.1"/>
    </source>
</evidence>
<keyword evidence="3" id="KW-1185">Reference proteome</keyword>
<dbReference type="Pfam" id="PF01521">
    <property type="entry name" value="Fe-S_biosyn"/>
    <property type="match status" value="1"/>
</dbReference>
<proteinExistence type="predicted"/>
<gene>
    <name evidence="2" type="ORF">DFP95_106118</name>
</gene>
<evidence type="ECO:0000313" key="3">
    <source>
        <dbReference type="Proteomes" id="UP000256869"/>
    </source>
</evidence>
<name>A0A3D9IFK1_9BACL</name>